<dbReference type="SUPFAM" id="SSF64005">
    <property type="entry name" value="Undecaprenyl diphosphate synthase"/>
    <property type="match status" value="1"/>
</dbReference>
<feature type="binding site" evidence="2">
    <location>
        <position position="195"/>
    </location>
    <ligand>
        <name>Mg(2+)</name>
        <dbReference type="ChEBI" id="CHEBI:18420"/>
    </ligand>
</feature>
<dbReference type="CDD" id="cd00475">
    <property type="entry name" value="Cis_IPPS"/>
    <property type="match status" value="1"/>
</dbReference>
<comment type="caution">
    <text evidence="3">The sequence shown here is derived from an EMBL/GenBank/DDBJ whole genome shotgun (WGS) entry which is preliminary data.</text>
</comment>
<dbReference type="Pfam" id="PF01255">
    <property type="entry name" value="Prenyltransf"/>
    <property type="match status" value="1"/>
</dbReference>
<dbReference type="EMBL" id="NESP01000001">
    <property type="protein sequence ID" value="PUE60797.1"/>
    <property type="molecule type" value="Genomic_DNA"/>
</dbReference>
<feature type="binding site" evidence="2">
    <location>
        <position position="59"/>
    </location>
    <ligand>
        <name>substrate</name>
    </ligand>
</feature>
<dbReference type="GO" id="GO:0008834">
    <property type="term" value="F:ditrans,polycis-undecaprenyl-diphosphate synthase [(2E,6E)-farnesyl-diphosphate specific] activity"/>
    <property type="evidence" value="ECO:0007669"/>
    <property type="project" value="TreeGrafter"/>
</dbReference>
<feature type="binding site" evidence="2">
    <location>
        <begin position="182"/>
        <end position="184"/>
    </location>
    <ligand>
        <name>substrate</name>
    </ligand>
</feature>
<comment type="function">
    <text evidence="2">Catalyzes the condensation of isopentenyl diphosphate (IPP) with allylic pyrophosphates generating different type of terpenoids.</text>
</comment>
<dbReference type="Proteomes" id="UP000251341">
    <property type="component" value="Unassembled WGS sequence"/>
</dbReference>
<dbReference type="NCBIfam" id="TIGR00055">
    <property type="entry name" value="uppS"/>
    <property type="match status" value="1"/>
</dbReference>
<evidence type="ECO:0000256" key="2">
    <source>
        <dbReference type="HAMAP-Rule" id="MF_01139"/>
    </source>
</evidence>
<feature type="binding site" evidence="2">
    <location>
        <position position="27"/>
    </location>
    <ligand>
        <name>substrate</name>
    </ligand>
</feature>
<dbReference type="FunFam" id="3.40.1180.10:FF:000001">
    <property type="entry name" value="(2E,6E)-farnesyl-diphosphate-specific ditrans,polycis-undecaprenyl-diphosphate synthase"/>
    <property type="match status" value="1"/>
</dbReference>
<feature type="binding site" evidence="2">
    <location>
        <position position="23"/>
    </location>
    <ligand>
        <name>substrate</name>
    </ligand>
</feature>
<protein>
    <recommendedName>
        <fullName evidence="2">Isoprenyl transferase</fullName>
        <ecNumber evidence="2">2.5.1.-</ecNumber>
    </recommendedName>
</protein>
<dbReference type="HAMAP" id="MF_01139">
    <property type="entry name" value="ISPT"/>
    <property type="match status" value="1"/>
</dbReference>
<dbReference type="InterPro" id="IPR036424">
    <property type="entry name" value="UPP_synth-like_sf"/>
</dbReference>
<comment type="cofactor">
    <cofactor evidence="2">
        <name>Mg(2+)</name>
        <dbReference type="ChEBI" id="CHEBI:18420"/>
    </cofactor>
    <text evidence="2">Binds 2 magnesium ions per subunit.</text>
</comment>
<dbReference type="GO" id="GO:0000287">
    <property type="term" value="F:magnesium ion binding"/>
    <property type="evidence" value="ECO:0007669"/>
    <property type="project" value="UniProtKB-UniRule"/>
</dbReference>
<dbReference type="PROSITE" id="PS01066">
    <property type="entry name" value="UPP_SYNTHASE"/>
    <property type="match status" value="1"/>
</dbReference>
<dbReference type="EC" id="2.5.1.-" evidence="2"/>
<organism evidence="3 4">
    <name type="scientific">Limnohabitans curvus</name>
    <dbReference type="NCBI Taxonomy" id="323423"/>
    <lineage>
        <taxon>Bacteria</taxon>
        <taxon>Pseudomonadati</taxon>
        <taxon>Pseudomonadota</taxon>
        <taxon>Betaproteobacteria</taxon>
        <taxon>Burkholderiales</taxon>
        <taxon>Comamonadaceae</taxon>
        <taxon>Limnohabitans</taxon>
    </lineage>
</organism>
<evidence type="ECO:0000256" key="1">
    <source>
        <dbReference type="ARBA" id="ARBA00022679"/>
    </source>
</evidence>
<feature type="active site" evidence="2">
    <location>
        <position position="10"/>
    </location>
</feature>
<keyword evidence="1 2" id="KW-0808">Transferase</keyword>
<dbReference type="InterPro" id="IPR018520">
    <property type="entry name" value="UPP_synth-like_CS"/>
</dbReference>
<feature type="binding site" evidence="2">
    <location>
        <position position="61"/>
    </location>
    <ligand>
        <name>substrate</name>
    </ligand>
</feature>
<dbReference type="Gene3D" id="3.40.1180.10">
    <property type="entry name" value="Decaprenyl diphosphate synthase-like"/>
    <property type="match status" value="1"/>
</dbReference>
<comment type="similarity">
    <text evidence="2">Belongs to the UPP synthase family.</text>
</comment>
<feature type="active site" description="Proton acceptor" evidence="2">
    <location>
        <position position="58"/>
    </location>
</feature>
<sequence>MPQHIAIIMDGNGRWAQKRHMPRTVGHAKGAAGVKALVESCAEKGIKYLTLFAFSTENWKRPADEVSTLMGLFVQYLEKEMGALAAAGVRLKVIGDVAGFPAELQTRIHAAEASTQNNQAITLTVAANYGGQWDVVQAVKNWQAANPGADVADLTQERLAQHLSTAGMPDPDLLIRTGGEQRISNFLLWQSAYAELYFTDALWPEFNEAELSKALHWFATRERRFGKVANTQVKETA</sequence>
<gene>
    <name evidence="3" type="ORF">B9Z44_08550</name>
</gene>
<dbReference type="GO" id="GO:0016094">
    <property type="term" value="P:polyprenol biosynthetic process"/>
    <property type="evidence" value="ECO:0007669"/>
    <property type="project" value="TreeGrafter"/>
</dbReference>
<keyword evidence="2" id="KW-0479">Metal-binding</keyword>
<evidence type="ECO:0000313" key="4">
    <source>
        <dbReference type="Proteomes" id="UP000251341"/>
    </source>
</evidence>
<dbReference type="PANTHER" id="PTHR10291">
    <property type="entry name" value="DEHYDRODOLICHYL DIPHOSPHATE SYNTHASE FAMILY MEMBER"/>
    <property type="match status" value="1"/>
</dbReference>
<evidence type="ECO:0000313" key="3">
    <source>
        <dbReference type="EMBL" id="PUE60797.1"/>
    </source>
</evidence>
<dbReference type="GO" id="GO:0005829">
    <property type="term" value="C:cytosol"/>
    <property type="evidence" value="ECO:0007669"/>
    <property type="project" value="TreeGrafter"/>
</dbReference>
<feature type="binding site" evidence="2">
    <location>
        <begin position="55"/>
        <end position="57"/>
    </location>
    <ligand>
        <name>substrate</name>
    </ligand>
</feature>
<keyword evidence="2" id="KW-0460">Magnesium</keyword>
<dbReference type="InterPro" id="IPR001441">
    <property type="entry name" value="UPP_synth-like"/>
</dbReference>
<feature type="binding site" evidence="2">
    <location>
        <position position="15"/>
    </location>
    <ligand>
        <name>substrate</name>
    </ligand>
</feature>
<feature type="binding site" evidence="2">
    <location>
        <position position="10"/>
    </location>
    <ligand>
        <name>Mg(2+)</name>
        <dbReference type="ChEBI" id="CHEBI:18420"/>
    </ligand>
</feature>
<feature type="binding site" evidence="2">
    <location>
        <begin position="11"/>
        <end position="14"/>
    </location>
    <ligand>
        <name>substrate</name>
    </ligand>
</feature>
<dbReference type="PANTHER" id="PTHR10291:SF0">
    <property type="entry name" value="DEHYDRODOLICHYL DIPHOSPHATE SYNTHASE 2"/>
    <property type="match status" value="1"/>
</dbReference>
<comment type="subunit">
    <text evidence="2">Homodimer.</text>
</comment>
<proteinExistence type="inferred from homology"/>
<dbReference type="AlphaFoldDB" id="A0A315G513"/>
<keyword evidence="4" id="KW-1185">Reference proteome</keyword>
<feature type="binding site" evidence="2">
    <location>
        <position position="176"/>
    </location>
    <ligand>
        <name>substrate</name>
    </ligand>
</feature>
<reference evidence="3 4" key="1">
    <citation type="submission" date="2017-04" db="EMBL/GenBank/DDBJ databases">
        <title>Unexpected and diverse lifestyles within the genus Limnohabitans.</title>
        <authorList>
            <person name="Kasalicky V."/>
            <person name="Mehrshad M."/>
            <person name="Andrei S.-A."/>
            <person name="Salcher M."/>
            <person name="Kratochvilova H."/>
            <person name="Simek K."/>
            <person name="Ghai R."/>
        </authorList>
    </citation>
    <scope>NUCLEOTIDE SEQUENCE [LARGE SCALE GENOMIC DNA]</scope>
    <source>
        <strain evidence="3 4">MWH-C5</strain>
    </source>
</reference>
<accession>A0A315G513</accession>
<name>A0A315G513_9BURK</name>